<sequence length="153" mass="16438">MFGDTPQWLDMVGRLASPRVRPEQLTDVIGQLGESSGREVAVKWQQLVDAISNSDGLLPMAMTILPKIGPSSLVCPTFTKNNPLADFMVTSPPGVLTDRRGVQHGGMISVVRDCLSDHQLRAVVDFLLLGANFSLSLIDVPLATSLLYHPSGG</sequence>
<reference evidence="1" key="1">
    <citation type="submission" date="2020-06" db="EMBL/GenBank/DDBJ databases">
        <authorList>
            <person name="Li T."/>
            <person name="Hu X."/>
            <person name="Zhang T."/>
            <person name="Song X."/>
            <person name="Zhang H."/>
            <person name="Dai N."/>
            <person name="Sheng W."/>
            <person name="Hou X."/>
            <person name="Wei L."/>
        </authorList>
    </citation>
    <scope>NUCLEOTIDE SEQUENCE</scope>
    <source>
        <strain evidence="1">3651</strain>
        <tissue evidence="1">Leaf</tissue>
    </source>
</reference>
<name>A0AAE1XNF3_9LAMI</name>
<evidence type="ECO:0000313" key="2">
    <source>
        <dbReference type="Proteomes" id="UP001293254"/>
    </source>
</evidence>
<dbReference type="Proteomes" id="UP001293254">
    <property type="component" value="Unassembled WGS sequence"/>
</dbReference>
<accession>A0AAE1XNF3</accession>
<dbReference type="AlphaFoldDB" id="A0AAE1XNF3"/>
<reference evidence="1" key="2">
    <citation type="journal article" date="2024" name="Plant">
        <title>Genomic evolution and insights into agronomic trait innovations of Sesamum species.</title>
        <authorList>
            <person name="Miao H."/>
            <person name="Wang L."/>
            <person name="Qu L."/>
            <person name="Liu H."/>
            <person name="Sun Y."/>
            <person name="Le M."/>
            <person name="Wang Q."/>
            <person name="Wei S."/>
            <person name="Zheng Y."/>
            <person name="Lin W."/>
            <person name="Duan Y."/>
            <person name="Cao H."/>
            <person name="Xiong S."/>
            <person name="Wang X."/>
            <person name="Wei L."/>
            <person name="Li C."/>
            <person name="Ma Q."/>
            <person name="Ju M."/>
            <person name="Zhao R."/>
            <person name="Li G."/>
            <person name="Mu C."/>
            <person name="Tian Q."/>
            <person name="Mei H."/>
            <person name="Zhang T."/>
            <person name="Gao T."/>
            <person name="Zhang H."/>
        </authorList>
    </citation>
    <scope>NUCLEOTIDE SEQUENCE</scope>
    <source>
        <strain evidence="1">3651</strain>
    </source>
</reference>
<keyword evidence="2" id="KW-1185">Reference proteome</keyword>
<protein>
    <submittedName>
        <fullName evidence="1">Uncharacterized protein</fullName>
    </submittedName>
</protein>
<comment type="caution">
    <text evidence="1">The sequence shown here is derived from an EMBL/GenBank/DDBJ whole genome shotgun (WGS) entry which is preliminary data.</text>
</comment>
<dbReference type="EMBL" id="JACGWO010000011">
    <property type="protein sequence ID" value="KAK4415044.1"/>
    <property type="molecule type" value="Genomic_DNA"/>
</dbReference>
<proteinExistence type="predicted"/>
<gene>
    <name evidence="1" type="ORF">Salat_2611500</name>
</gene>
<evidence type="ECO:0000313" key="1">
    <source>
        <dbReference type="EMBL" id="KAK4415044.1"/>
    </source>
</evidence>
<organism evidence="1 2">
    <name type="scientific">Sesamum alatum</name>
    <dbReference type="NCBI Taxonomy" id="300844"/>
    <lineage>
        <taxon>Eukaryota</taxon>
        <taxon>Viridiplantae</taxon>
        <taxon>Streptophyta</taxon>
        <taxon>Embryophyta</taxon>
        <taxon>Tracheophyta</taxon>
        <taxon>Spermatophyta</taxon>
        <taxon>Magnoliopsida</taxon>
        <taxon>eudicotyledons</taxon>
        <taxon>Gunneridae</taxon>
        <taxon>Pentapetalae</taxon>
        <taxon>asterids</taxon>
        <taxon>lamiids</taxon>
        <taxon>Lamiales</taxon>
        <taxon>Pedaliaceae</taxon>
        <taxon>Sesamum</taxon>
    </lineage>
</organism>